<accession>A0A1J5T5W3</accession>
<proteinExistence type="predicted"/>
<evidence type="ECO:0008006" key="3">
    <source>
        <dbReference type="Google" id="ProtNLM"/>
    </source>
</evidence>
<evidence type="ECO:0000313" key="2">
    <source>
        <dbReference type="EMBL" id="OIR16273.1"/>
    </source>
</evidence>
<protein>
    <recommendedName>
        <fullName evidence="3">Macro domain-containing protein</fullName>
    </recommendedName>
</protein>
<sequence>MIDSIKNLWEVIKPYGAVMITGLVIIAGAFASKKYLQLDLPNWQVILLISLGLILLLYGFSKTKSAASAEKLRITQESDNLIIKSANANASNSRIRIKIENIESERCLGDKVVGLPVNAEFQDECLKRKNSSAGAYINACLGGGVEARYGEILNLFDNVPKKVGSTKLIKDFLNKGDNIIFTAVTEKNDQGILTTTPINISYASQELVKTARANNYLEISCPVFGSGHGGVVSKMAIKAMIDGILGAFGVFGCNNMTVTIRVHSNAFASVKDIKKALENG</sequence>
<feature type="transmembrane region" description="Helical" evidence="1">
    <location>
        <begin position="12"/>
        <end position="31"/>
    </location>
</feature>
<organism evidence="2">
    <name type="scientific">mine drainage metagenome</name>
    <dbReference type="NCBI Taxonomy" id="410659"/>
    <lineage>
        <taxon>unclassified sequences</taxon>
        <taxon>metagenomes</taxon>
        <taxon>ecological metagenomes</taxon>
    </lineage>
</organism>
<name>A0A1J5T5W3_9ZZZZ</name>
<keyword evidence="1" id="KW-0812">Transmembrane</keyword>
<reference evidence="2" key="1">
    <citation type="submission" date="2016-10" db="EMBL/GenBank/DDBJ databases">
        <title>Sequence of Gallionella enrichment culture.</title>
        <authorList>
            <person name="Poehlein A."/>
            <person name="Muehling M."/>
            <person name="Daniel R."/>
        </authorList>
    </citation>
    <scope>NUCLEOTIDE SEQUENCE</scope>
</reference>
<feature type="transmembrane region" description="Helical" evidence="1">
    <location>
        <begin position="43"/>
        <end position="61"/>
    </location>
</feature>
<comment type="caution">
    <text evidence="2">The sequence shown here is derived from an EMBL/GenBank/DDBJ whole genome shotgun (WGS) entry which is preliminary data.</text>
</comment>
<keyword evidence="1" id="KW-1133">Transmembrane helix</keyword>
<gene>
    <name evidence="2" type="ORF">GALL_29930</name>
</gene>
<dbReference type="EMBL" id="MLJW01000007">
    <property type="protein sequence ID" value="OIR16273.1"/>
    <property type="molecule type" value="Genomic_DNA"/>
</dbReference>
<dbReference type="AlphaFoldDB" id="A0A1J5T5W3"/>
<keyword evidence="1" id="KW-0472">Membrane</keyword>
<evidence type="ECO:0000256" key="1">
    <source>
        <dbReference type="SAM" id="Phobius"/>
    </source>
</evidence>